<dbReference type="EMBL" id="LS398110">
    <property type="protein sequence ID" value="SPP99146.1"/>
    <property type="molecule type" value="Genomic_DNA"/>
</dbReference>
<dbReference type="InterPro" id="IPR001650">
    <property type="entry name" value="Helicase_C-like"/>
</dbReference>
<protein>
    <submittedName>
        <fullName evidence="8">ATP-dependent RNA helicase HrpB</fullName>
        <ecNumber evidence="8">3.6.4.13</ecNumber>
    </submittedName>
</protein>
<sequence length="824" mass="89288">MPRSFDTPLPIDAVLDDLSCTLEANNAAVLVAPPGAGKTTRVPLALLDAPWAKDKKIIVLEPRRIAARASADRMAKSLGERAGETVGYRVRFGSKISRATRIEVVTEGIFTRQILDDPELSGVAAILFDEFHERSLDADLGLALARDAQTGLREDLRILVTSATLDGARVAKLLGDAPVVESEGRAFPVETRYLGRKADAPIERQMADAIASALRADSGSVLAFLPGAAEIRRTQTFLGERVQDASIEIVPLFGALDAAVQDRAIAPAPKGTRKVVLATSIAETSLTIEGVRIVVDCGLARVPRYEPDIGLTRLETVRASRAAVDQRRGRAGRTEPGVCYRLWDEPQTASLAPYTQPEILSADLSSLVLDLAQWGVSDPAALAFLDPPPQPAWKEAKSLLTELNALDGDGRITAEGKSLRSLALPPRLARMIVDSHRVGSGEAAAEIAAIITERGLGGDSVDLEHRRHQFRRDRSPRAASARDLARRWASQVAASEKVAQQEDLSTGLMLAYAFPDRVARNRGNGSFVLANGRGAAVEQTSSLARAPYIAIGEMTGTAASGRILLAAQITQDEIERHFAEHIETADEISFDRGAMALRARRKRVLHAMTLSEATLALSPSEETARILADGLIAAGLDRLPWSKAARQWRDRVMFLRKAEGDSWPDLSDGGLIARREDWLVPALYDKVALKDISAGDLSDALMALLPWEMRARLDREAPTHFEAPTGSMLAIDYEAEQGPTIAVRLQELFGLNTHPSIAAGKVPLVLELLSPAQRPVQVTRDLPGFWRGSYAAVRSDLRGRYPRHPWPDDPASAVPTRRAKPRGT</sequence>
<feature type="region of interest" description="Disordered" evidence="5">
    <location>
        <begin position="801"/>
        <end position="824"/>
    </location>
</feature>
<evidence type="ECO:0000256" key="2">
    <source>
        <dbReference type="ARBA" id="ARBA00022801"/>
    </source>
</evidence>
<dbReference type="SMART" id="SM00847">
    <property type="entry name" value="HA2"/>
    <property type="match status" value="1"/>
</dbReference>
<evidence type="ECO:0000256" key="5">
    <source>
        <dbReference type="SAM" id="MobiDB-lite"/>
    </source>
</evidence>
<dbReference type="RefSeq" id="WP_162500493.1">
    <property type="nucleotide sequence ID" value="NZ_LS398110.1"/>
</dbReference>
<keyword evidence="2 8" id="KW-0378">Hydrolase</keyword>
<feature type="domain" description="Helicase C-terminal" evidence="7">
    <location>
        <begin position="206"/>
        <end position="375"/>
    </location>
</feature>
<evidence type="ECO:0000256" key="3">
    <source>
        <dbReference type="ARBA" id="ARBA00022806"/>
    </source>
</evidence>
<dbReference type="PROSITE" id="PS51192">
    <property type="entry name" value="HELICASE_ATP_BIND_1"/>
    <property type="match status" value="1"/>
</dbReference>
<evidence type="ECO:0000256" key="1">
    <source>
        <dbReference type="ARBA" id="ARBA00022741"/>
    </source>
</evidence>
<dbReference type="EC" id="3.6.4.13" evidence="8"/>
<dbReference type="InterPro" id="IPR013689">
    <property type="entry name" value="RNA_helicase_ATP-dep_HrpB_C"/>
</dbReference>
<dbReference type="PIRSF" id="PIRSF005496">
    <property type="entry name" value="ATP_hel_hrpB"/>
    <property type="match status" value="1"/>
</dbReference>
<dbReference type="CDD" id="cd17990">
    <property type="entry name" value="DEXHc_HrpB"/>
    <property type="match status" value="1"/>
</dbReference>
<dbReference type="GO" id="GO:0003724">
    <property type="term" value="F:RNA helicase activity"/>
    <property type="evidence" value="ECO:0007669"/>
    <property type="project" value="UniProtKB-EC"/>
</dbReference>
<dbReference type="SMART" id="SM00487">
    <property type="entry name" value="DEXDc"/>
    <property type="match status" value="1"/>
</dbReference>
<dbReference type="Pfam" id="PF08482">
    <property type="entry name" value="HrpB_C"/>
    <property type="match status" value="1"/>
</dbReference>
<dbReference type="GO" id="GO:0003676">
    <property type="term" value="F:nucleic acid binding"/>
    <property type="evidence" value="ECO:0007669"/>
    <property type="project" value="InterPro"/>
</dbReference>
<evidence type="ECO:0000259" key="7">
    <source>
        <dbReference type="PROSITE" id="PS51194"/>
    </source>
</evidence>
<dbReference type="FunFam" id="3.40.50.300:FF:002125">
    <property type="entry name" value="ATP-dependent helicase HrpB"/>
    <property type="match status" value="1"/>
</dbReference>
<dbReference type="Gene3D" id="1.20.120.1080">
    <property type="match status" value="1"/>
</dbReference>
<dbReference type="SUPFAM" id="SSF52540">
    <property type="entry name" value="P-loop containing nucleoside triphosphate hydrolases"/>
    <property type="match status" value="1"/>
</dbReference>
<dbReference type="InterPro" id="IPR011545">
    <property type="entry name" value="DEAD/DEAH_box_helicase_dom"/>
</dbReference>
<dbReference type="Pfam" id="PF00270">
    <property type="entry name" value="DEAD"/>
    <property type="match status" value="1"/>
</dbReference>
<dbReference type="GO" id="GO:0016787">
    <property type="term" value="F:hydrolase activity"/>
    <property type="evidence" value="ECO:0007669"/>
    <property type="project" value="UniProtKB-KW"/>
</dbReference>
<keyword evidence="1" id="KW-0547">Nucleotide-binding</keyword>
<dbReference type="PROSITE" id="PS51194">
    <property type="entry name" value="HELICASE_CTER"/>
    <property type="match status" value="1"/>
</dbReference>
<proteinExistence type="predicted"/>
<dbReference type="GO" id="GO:0005524">
    <property type="term" value="F:ATP binding"/>
    <property type="evidence" value="ECO:0007669"/>
    <property type="project" value="UniProtKB-KW"/>
</dbReference>
<dbReference type="Gene3D" id="3.40.50.300">
    <property type="entry name" value="P-loop containing nucleotide triphosphate hydrolases"/>
    <property type="match status" value="2"/>
</dbReference>
<dbReference type="CDD" id="cd18791">
    <property type="entry name" value="SF2_C_RHA"/>
    <property type="match status" value="1"/>
</dbReference>
<keyword evidence="4" id="KW-0067">ATP-binding</keyword>
<dbReference type="KEGG" id="bvz:BRAD3257_8561"/>
<name>A0A2U3QCL7_9BRAD</name>
<dbReference type="InterPro" id="IPR014001">
    <property type="entry name" value="Helicase_ATP-bd"/>
</dbReference>
<dbReference type="SMART" id="SM00490">
    <property type="entry name" value="HELICc"/>
    <property type="match status" value="1"/>
</dbReference>
<dbReference type="PANTHER" id="PTHR43519:SF1">
    <property type="entry name" value="ATP-DEPENDENT RNA HELICASE HRPB"/>
    <property type="match status" value="1"/>
</dbReference>
<dbReference type="Proteomes" id="UP000246085">
    <property type="component" value="Chromosome BRAD3257"/>
</dbReference>
<organism evidence="8 9">
    <name type="scientific">Bradyrhizobium vignae</name>
    <dbReference type="NCBI Taxonomy" id="1549949"/>
    <lineage>
        <taxon>Bacteria</taxon>
        <taxon>Pseudomonadati</taxon>
        <taxon>Pseudomonadota</taxon>
        <taxon>Alphaproteobacteria</taxon>
        <taxon>Hyphomicrobiales</taxon>
        <taxon>Nitrobacteraceae</taxon>
        <taxon>Bradyrhizobium</taxon>
    </lineage>
</organism>
<dbReference type="InterPro" id="IPR049614">
    <property type="entry name" value="HrpB_DEXH"/>
</dbReference>
<dbReference type="Pfam" id="PF00271">
    <property type="entry name" value="Helicase_C"/>
    <property type="match status" value="1"/>
</dbReference>
<dbReference type="InterPro" id="IPR027417">
    <property type="entry name" value="P-loop_NTPase"/>
</dbReference>
<evidence type="ECO:0000313" key="8">
    <source>
        <dbReference type="EMBL" id="SPP99146.1"/>
    </source>
</evidence>
<dbReference type="NCBIfam" id="TIGR01970">
    <property type="entry name" value="DEAH_box_HrpB"/>
    <property type="match status" value="1"/>
</dbReference>
<dbReference type="PANTHER" id="PTHR43519">
    <property type="entry name" value="ATP-DEPENDENT RNA HELICASE HRPB"/>
    <property type="match status" value="1"/>
</dbReference>
<dbReference type="AlphaFoldDB" id="A0A2U3QCL7"/>
<dbReference type="InterPro" id="IPR007502">
    <property type="entry name" value="Helicase-assoc_dom"/>
</dbReference>
<evidence type="ECO:0000313" key="9">
    <source>
        <dbReference type="Proteomes" id="UP000246085"/>
    </source>
</evidence>
<dbReference type="InterPro" id="IPR010225">
    <property type="entry name" value="HrpB"/>
</dbReference>
<gene>
    <name evidence="8" type="primary">hrpB</name>
    <name evidence="8" type="ORF">BRAD3257_8561</name>
</gene>
<evidence type="ECO:0000256" key="4">
    <source>
        <dbReference type="ARBA" id="ARBA00022840"/>
    </source>
</evidence>
<keyword evidence="3 8" id="KW-0347">Helicase</keyword>
<accession>A0A2U3QCL7</accession>
<evidence type="ECO:0000259" key="6">
    <source>
        <dbReference type="PROSITE" id="PS51192"/>
    </source>
</evidence>
<feature type="domain" description="Helicase ATP-binding" evidence="6">
    <location>
        <begin position="19"/>
        <end position="183"/>
    </location>
</feature>
<reference evidence="8 9" key="1">
    <citation type="submission" date="2018-03" db="EMBL/GenBank/DDBJ databases">
        <authorList>
            <person name="Gully D."/>
        </authorList>
    </citation>
    <scope>NUCLEOTIDE SEQUENCE [LARGE SCALE GENOMIC DNA]</scope>
    <source>
        <strain evidence="8">ORS3257</strain>
    </source>
</reference>